<sequence>MIDSKPVLIETTGGGAYQVAIAAQGPTFFADEPESVGGLATGPTPYEMLSGALGACTAMTMQMYARRKGLPVSKIQIAVAHSRDPASGRDRFDRQIYIEGPLEPDQTTRLMEIAERCPVGKTLSGGADLTSRRVDAPCGRAHEPPRDCMHEPAMLRTCEEFEATG</sequence>
<dbReference type="InterPro" id="IPR003718">
    <property type="entry name" value="OsmC/Ohr_fam"/>
</dbReference>
<dbReference type="Pfam" id="PF02566">
    <property type="entry name" value="OsmC"/>
    <property type="match status" value="1"/>
</dbReference>
<evidence type="ECO:0000313" key="1">
    <source>
        <dbReference type="EMBL" id="QDE37755.1"/>
    </source>
</evidence>
<dbReference type="OrthoDB" id="9789573at2"/>
<dbReference type="SUPFAM" id="SSF82784">
    <property type="entry name" value="OsmC-like"/>
    <property type="match status" value="1"/>
</dbReference>
<keyword evidence="2" id="KW-1185">Reference proteome</keyword>
<dbReference type="InterPro" id="IPR036102">
    <property type="entry name" value="OsmC/Ohrsf"/>
</dbReference>
<dbReference type="KEGG" id="lpy:FIV34_00350"/>
<name>A0A4Y5YZ88_9GAMM</name>
<reference evidence="1 2" key="1">
    <citation type="submission" date="2019-06" db="EMBL/GenBank/DDBJ databases">
        <title>A complete genome sequence for Luteibacter pinisoli MAH-14.</title>
        <authorList>
            <person name="Baltrus D.A."/>
        </authorList>
    </citation>
    <scope>NUCLEOTIDE SEQUENCE [LARGE SCALE GENOMIC DNA]</scope>
    <source>
        <strain evidence="1 2">MAH-14</strain>
    </source>
</reference>
<dbReference type="Proteomes" id="UP000316093">
    <property type="component" value="Chromosome"/>
</dbReference>
<dbReference type="EMBL" id="CP041046">
    <property type="protein sequence ID" value="QDE37755.1"/>
    <property type="molecule type" value="Genomic_DNA"/>
</dbReference>
<accession>A0A4Y5YZ88</accession>
<proteinExistence type="predicted"/>
<dbReference type="RefSeq" id="WP_139978540.1">
    <property type="nucleotide sequence ID" value="NZ_CP041046.1"/>
</dbReference>
<dbReference type="PANTHER" id="PTHR39624">
    <property type="entry name" value="PROTEIN INVOLVED IN RIMO-MEDIATED BETA-METHYLTHIOLATION OF RIBOSOMAL PROTEIN S12 YCAO"/>
    <property type="match status" value="1"/>
</dbReference>
<protein>
    <submittedName>
        <fullName evidence="1">OsmC family protein</fullName>
    </submittedName>
</protein>
<organism evidence="1 2">
    <name type="scientific">Luteibacter pinisoli</name>
    <dbReference type="NCBI Taxonomy" id="2589080"/>
    <lineage>
        <taxon>Bacteria</taxon>
        <taxon>Pseudomonadati</taxon>
        <taxon>Pseudomonadota</taxon>
        <taxon>Gammaproteobacteria</taxon>
        <taxon>Lysobacterales</taxon>
        <taxon>Rhodanobacteraceae</taxon>
        <taxon>Luteibacter</taxon>
    </lineage>
</organism>
<dbReference type="PANTHER" id="PTHR39624:SF2">
    <property type="entry name" value="OSMC-LIKE PROTEIN"/>
    <property type="match status" value="1"/>
</dbReference>
<dbReference type="InterPro" id="IPR015946">
    <property type="entry name" value="KH_dom-like_a/b"/>
</dbReference>
<evidence type="ECO:0000313" key="2">
    <source>
        <dbReference type="Proteomes" id="UP000316093"/>
    </source>
</evidence>
<gene>
    <name evidence="1" type="ORF">FIV34_00350</name>
</gene>
<dbReference type="Gene3D" id="3.30.300.20">
    <property type="match status" value="1"/>
</dbReference>
<dbReference type="AlphaFoldDB" id="A0A4Y5YZ88"/>